<dbReference type="AlphaFoldDB" id="A0A917K4D9"/>
<feature type="domain" description="Pyrroline-5-carboxylate reductase catalytic N-terminal" evidence="2">
    <location>
        <begin position="2"/>
        <end position="92"/>
    </location>
</feature>
<dbReference type="Pfam" id="PF03807">
    <property type="entry name" value="F420_oxidored"/>
    <property type="match status" value="1"/>
</dbReference>
<dbReference type="Gene3D" id="3.40.50.720">
    <property type="entry name" value="NAD(P)-binding Rossmann-like Domain"/>
    <property type="match status" value="1"/>
</dbReference>
<dbReference type="GO" id="GO:0004735">
    <property type="term" value="F:pyrroline-5-carboxylate reductase activity"/>
    <property type="evidence" value="ECO:0007669"/>
    <property type="project" value="InterPro"/>
</dbReference>
<dbReference type="PANTHER" id="PTHR11645:SF51">
    <property type="entry name" value="COME OPERON PROTEIN 4"/>
    <property type="match status" value="1"/>
</dbReference>
<evidence type="ECO:0000259" key="2">
    <source>
        <dbReference type="Pfam" id="PF03807"/>
    </source>
</evidence>
<dbReference type="InterPro" id="IPR028939">
    <property type="entry name" value="P5C_Rdtase_cat_N"/>
</dbReference>
<dbReference type="Proteomes" id="UP000637695">
    <property type="component" value="Unassembled WGS sequence"/>
</dbReference>
<reference evidence="4" key="2">
    <citation type="submission" date="2020-09" db="EMBL/GenBank/DDBJ databases">
        <authorList>
            <person name="Sun Q."/>
            <person name="Ohkuma M."/>
        </authorList>
    </citation>
    <scope>NUCLEOTIDE SEQUENCE</scope>
    <source>
        <strain evidence="4">JCM 18487</strain>
    </source>
</reference>
<reference evidence="4" key="1">
    <citation type="journal article" date="2014" name="Int. J. Syst. Evol. Microbiol.">
        <title>Complete genome sequence of Corynebacterium casei LMG S-19264T (=DSM 44701T), isolated from a smear-ripened cheese.</title>
        <authorList>
            <consortium name="US DOE Joint Genome Institute (JGI-PGF)"/>
            <person name="Walter F."/>
            <person name="Albersmeier A."/>
            <person name="Kalinowski J."/>
            <person name="Ruckert C."/>
        </authorList>
    </citation>
    <scope>NUCLEOTIDE SEQUENCE</scope>
    <source>
        <strain evidence="4">JCM 18487</strain>
    </source>
</reference>
<evidence type="ECO:0000259" key="3">
    <source>
        <dbReference type="Pfam" id="PF14748"/>
    </source>
</evidence>
<comment type="caution">
    <text evidence="4">The sequence shown here is derived from an EMBL/GenBank/DDBJ whole genome shotgun (WGS) entry which is preliminary data.</text>
</comment>
<dbReference type="InterPro" id="IPR036291">
    <property type="entry name" value="NAD(P)-bd_dom_sf"/>
</dbReference>
<dbReference type="InterPro" id="IPR029752">
    <property type="entry name" value="D-isomer_DH_CS1"/>
</dbReference>
<proteinExistence type="inferred from homology"/>
<organism evidence="4 5">
    <name type="scientific">Alicyclobacillus cellulosilyticus</name>
    <dbReference type="NCBI Taxonomy" id="1003997"/>
    <lineage>
        <taxon>Bacteria</taxon>
        <taxon>Bacillati</taxon>
        <taxon>Bacillota</taxon>
        <taxon>Bacilli</taxon>
        <taxon>Bacillales</taxon>
        <taxon>Alicyclobacillaceae</taxon>
        <taxon>Alicyclobacillus</taxon>
    </lineage>
</organism>
<protein>
    <submittedName>
        <fullName evidence="4">Pyrroline-5-carboxylate reductase</fullName>
    </submittedName>
</protein>
<evidence type="ECO:0000313" key="4">
    <source>
        <dbReference type="EMBL" id="GGI99637.1"/>
    </source>
</evidence>
<dbReference type="PANTHER" id="PTHR11645">
    <property type="entry name" value="PYRROLINE-5-CARBOXYLATE REDUCTASE"/>
    <property type="match status" value="1"/>
</dbReference>
<feature type="domain" description="Pyrroline-5-carboxylate reductase dimerisation" evidence="3">
    <location>
        <begin position="156"/>
        <end position="255"/>
    </location>
</feature>
<dbReference type="Gene3D" id="1.10.3730.10">
    <property type="entry name" value="ProC C-terminal domain-like"/>
    <property type="match status" value="1"/>
</dbReference>
<dbReference type="PROSITE" id="PS00065">
    <property type="entry name" value="D_2_HYDROXYACID_DH_1"/>
    <property type="match status" value="1"/>
</dbReference>
<dbReference type="InterPro" id="IPR029036">
    <property type="entry name" value="P5CR_dimer"/>
</dbReference>
<evidence type="ECO:0000256" key="1">
    <source>
        <dbReference type="ARBA" id="ARBA00005525"/>
    </source>
</evidence>
<dbReference type="PIRSF" id="PIRSF000193">
    <property type="entry name" value="Pyrrol-5-carb_rd"/>
    <property type="match status" value="1"/>
</dbReference>
<gene>
    <name evidence="4" type="primary">proC</name>
    <name evidence="4" type="ORF">GCM10010885_06190</name>
</gene>
<dbReference type="Pfam" id="PF14748">
    <property type="entry name" value="P5CR_dimer"/>
    <property type="match status" value="1"/>
</dbReference>
<name>A0A917K4D9_9BACL</name>
<keyword evidence="5" id="KW-1185">Reference proteome</keyword>
<evidence type="ECO:0000313" key="5">
    <source>
        <dbReference type="Proteomes" id="UP000637695"/>
    </source>
</evidence>
<comment type="similarity">
    <text evidence="1">Belongs to the pyrroline-5-carboxylate reductase family.</text>
</comment>
<dbReference type="InterPro" id="IPR008927">
    <property type="entry name" value="6-PGluconate_DH-like_C_sf"/>
</dbReference>
<dbReference type="SUPFAM" id="SSF48179">
    <property type="entry name" value="6-phosphogluconate dehydrogenase C-terminal domain-like"/>
    <property type="match status" value="1"/>
</dbReference>
<dbReference type="InterPro" id="IPR000304">
    <property type="entry name" value="Pyrroline-COOH_reductase"/>
</dbReference>
<accession>A0A917K4D9</accession>
<dbReference type="GO" id="GO:0055129">
    <property type="term" value="P:L-proline biosynthetic process"/>
    <property type="evidence" value="ECO:0007669"/>
    <property type="project" value="TreeGrafter"/>
</dbReference>
<dbReference type="EMBL" id="BMOY01000006">
    <property type="protein sequence ID" value="GGI99637.1"/>
    <property type="molecule type" value="Genomic_DNA"/>
</dbReference>
<sequence>MRIGVLGTGNIGSMLARVFVQVPECEVTVYNRSPAKAYALQADVPRLAVAGTAREVLAQSDIVFLCTKAQDGLALMADAGKHLRPDQDVVTTISTVSIAAWEALTPARIAIAIPSIVQEVRKGVILVAHGTRMAEADQERIERLLAVAGVPFVIEESQIRVCSDLTSCGPAFIGHLLQVWARQAASFGRISAAEAEFLLNKTLIGLAAMLESGATLRDIITRVAVPAGVTEAGICAMTPLARSMFAALHDATWRRVQAQEDTCGPKAGETADNLSDAGG</sequence>
<dbReference type="SUPFAM" id="SSF51735">
    <property type="entry name" value="NAD(P)-binding Rossmann-fold domains"/>
    <property type="match status" value="1"/>
</dbReference>